<dbReference type="EC" id="4.2.99.18" evidence="12"/>
<feature type="binding site" evidence="12">
    <location>
        <position position="202"/>
    </location>
    <ligand>
        <name>[4Fe-4S] cluster</name>
        <dbReference type="ChEBI" id="CHEBI:49883"/>
    </ligand>
</feature>
<keyword evidence="14" id="KW-0255">Endonuclease</keyword>
<comment type="cofactor">
    <cofactor evidence="12">
        <name>[4Fe-4S] cluster</name>
        <dbReference type="ChEBI" id="CHEBI:49883"/>
    </cofactor>
    <text evidence="12">Binds 1 [4Fe-4S] cluster.</text>
</comment>
<comment type="similarity">
    <text evidence="1 12">Belongs to the Nth/MutY family.</text>
</comment>
<dbReference type="CDD" id="cd00056">
    <property type="entry name" value="ENDO3c"/>
    <property type="match status" value="1"/>
</dbReference>
<dbReference type="EMBL" id="SOIP01000527">
    <property type="protein sequence ID" value="TET77978.1"/>
    <property type="molecule type" value="Genomic_DNA"/>
</dbReference>
<dbReference type="AlphaFoldDB" id="A0A523XFE5"/>
<evidence type="ECO:0000256" key="7">
    <source>
        <dbReference type="ARBA" id="ARBA00023014"/>
    </source>
</evidence>
<dbReference type="FunFam" id="1.10.1670.10:FF:000001">
    <property type="entry name" value="Endonuclease III"/>
    <property type="match status" value="1"/>
</dbReference>
<dbReference type="InterPro" id="IPR000445">
    <property type="entry name" value="HhH_motif"/>
</dbReference>
<dbReference type="PANTHER" id="PTHR10359:SF18">
    <property type="entry name" value="ENDONUCLEASE III"/>
    <property type="match status" value="1"/>
</dbReference>
<dbReference type="FunFam" id="1.10.340.30:FF:000001">
    <property type="entry name" value="Endonuclease III"/>
    <property type="match status" value="1"/>
</dbReference>
<dbReference type="GO" id="GO:0046872">
    <property type="term" value="F:metal ion binding"/>
    <property type="evidence" value="ECO:0007669"/>
    <property type="project" value="UniProtKB-KW"/>
</dbReference>
<dbReference type="InterPro" id="IPR003265">
    <property type="entry name" value="HhH-GPD_domain"/>
</dbReference>
<dbReference type="Proteomes" id="UP000315534">
    <property type="component" value="Unassembled WGS sequence"/>
</dbReference>
<evidence type="ECO:0000313" key="15">
    <source>
        <dbReference type="Proteomes" id="UP000315534"/>
    </source>
</evidence>
<evidence type="ECO:0000256" key="11">
    <source>
        <dbReference type="ARBA" id="ARBA00023295"/>
    </source>
</evidence>
<feature type="binding site" evidence="12">
    <location>
        <position position="209"/>
    </location>
    <ligand>
        <name>[4Fe-4S] cluster</name>
        <dbReference type="ChEBI" id="CHEBI:49883"/>
    </ligand>
</feature>
<organism evidence="14 15">
    <name type="scientific">candidate division TA06 bacterium</name>
    <dbReference type="NCBI Taxonomy" id="2250710"/>
    <lineage>
        <taxon>Bacteria</taxon>
        <taxon>Bacteria division TA06</taxon>
    </lineage>
</organism>
<evidence type="ECO:0000256" key="10">
    <source>
        <dbReference type="ARBA" id="ARBA00023239"/>
    </source>
</evidence>
<dbReference type="HAMAP" id="MF_00942">
    <property type="entry name" value="Nth"/>
    <property type="match status" value="1"/>
</dbReference>
<dbReference type="InterPro" id="IPR003651">
    <property type="entry name" value="Endonuclease3_FeS-loop_motif"/>
</dbReference>
<dbReference type="InterPro" id="IPR023170">
    <property type="entry name" value="HhH_base_excis_C"/>
</dbReference>
<comment type="catalytic activity">
    <reaction evidence="12">
        <text>2'-deoxyribonucleotide-(2'-deoxyribose 5'-phosphate)-2'-deoxyribonucleotide-DNA = a 3'-end 2'-deoxyribonucleotide-(2,3-dehydro-2,3-deoxyribose 5'-phosphate)-DNA + a 5'-end 5'-phospho-2'-deoxyribonucleoside-DNA + H(+)</text>
        <dbReference type="Rhea" id="RHEA:66592"/>
        <dbReference type="Rhea" id="RHEA-COMP:13180"/>
        <dbReference type="Rhea" id="RHEA-COMP:16897"/>
        <dbReference type="Rhea" id="RHEA-COMP:17067"/>
        <dbReference type="ChEBI" id="CHEBI:15378"/>
        <dbReference type="ChEBI" id="CHEBI:136412"/>
        <dbReference type="ChEBI" id="CHEBI:157695"/>
        <dbReference type="ChEBI" id="CHEBI:167181"/>
        <dbReference type="EC" id="4.2.99.18"/>
    </reaction>
</comment>
<accession>A0A523XFE5</accession>
<dbReference type="InterPro" id="IPR004036">
    <property type="entry name" value="Endonuclease-III-like_CS2"/>
</dbReference>
<keyword evidence="7 12" id="KW-0411">Iron-sulfur</keyword>
<keyword evidence="5 12" id="KW-0378">Hydrolase</keyword>
<proteinExistence type="inferred from homology"/>
<dbReference type="Pfam" id="PF00633">
    <property type="entry name" value="HHH"/>
    <property type="match status" value="1"/>
</dbReference>
<evidence type="ECO:0000256" key="2">
    <source>
        <dbReference type="ARBA" id="ARBA00022485"/>
    </source>
</evidence>
<dbReference type="PIRSF" id="PIRSF001435">
    <property type="entry name" value="Nth"/>
    <property type="match status" value="1"/>
</dbReference>
<evidence type="ECO:0000256" key="5">
    <source>
        <dbReference type="ARBA" id="ARBA00022801"/>
    </source>
</evidence>
<dbReference type="Gene3D" id="1.10.340.30">
    <property type="entry name" value="Hypothetical protein, domain 2"/>
    <property type="match status" value="1"/>
</dbReference>
<dbReference type="SUPFAM" id="SSF48150">
    <property type="entry name" value="DNA-glycosylase"/>
    <property type="match status" value="1"/>
</dbReference>
<evidence type="ECO:0000256" key="9">
    <source>
        <dbReference type="ARBA" id="ARBA00023204"/>
    </source>
</evidence>
<evidence type="ECO:0000256" key="12">
    <source>
        <dbReference type="HAMAP-Rule" id="MF_00942"/>
    </source>
</evidence>
<dbReference type="SMART" id="SM00478">
    <property type="entry name" value="ENDO3c"/>
    <property type="match status" value="1"/>
</dbReference>
<evidence type="ECO:0000313" key="14">
    <source>
        <dbReference type="EMBL" id="TET77978.1"/>
    </source>
</evidence>
<dbReference type="PANTHER" id="PTHR10359">
    <property type="entry name" value="A/G-SPECIFIC ADENINE GLYCOSYLASE/ENDONUCLEASE III"/>
    <property type="match status" value="1"/>
</dbReference>
<evidence type="ECO:0000256" key="1">
    <source>
        <dbReference type="ARBA" id="ARBA00008343"/>
    </source>
</evidence>
<dbReference type="GO" id="GO:0140078">
    <property type="term" value="F:class I DNA-(apurinic or apyrimidinic site) endonuclease activity"/>
    <property type="evidence" value="ECO:0007669"/>
    <property type="project" value="UniProtKB-EC"/>
</dbReference>
<dbReference type="GO" id="GO:0006285">
    <property type="term" value="P:base-excision repair, AP site formation"/>
    <property type="evidence" value="ECO:0007669"/>
    <property type="project" value="TreeGrafter"/>
</dbReference>
<evidence type="ECO:0000256" key="6">
    <source>
        <dbReference type="ARBA" id="ARBA00023004"/>
    </source>
</evidence>
<keyword evidence="2 12" id="KW-0004">4Fe-4S</keyword>
<evidence type="ECO:0000256" key="3">
    <source>
        <dbReference type="ARBA" id="ARBA00022723"/>
    </source>
</evidence>
<dbReference type="GO" id="GO:0003677">
    <property type="term" value="F:DNA binding"/>
    <property type="evidence" value="ECO:0007669"/>
    <property type="project" value="UniProtKB-UniRule"/>
</dbReference>
<evidence type="ECO:0000256" key="8">
    <source>
        <dbReference type="ARBA" id="ARBA00023125"/>
    </source>
</evidence>
<gene>
    <name evidence="12 14" type="primary">nth</name>
    <name evidence="14" type="ORF">E3J38_09175</name>
</gene>
<dbReference type="NCBIfam" id="TIGR01083">
    <property type="entry name" value="nth"/>
    <property type="match status" value="1"/>
</dbReference>
<keyword evidence="4 12" id="KW-0227">DNA damage</keyword>
<protein>
    <recommendedName>
        <fullName evidence="12">Endonuclease III</fullName>
        <ecNumber evidence="12">4.2.99.18</ecNumber>
    </recommendedName>
    <alternativeName>
        <fullName evidence="12">DNA-(apurinic or apyrimidinic site) lyase</fullName>
    </alternativeName>
</protein>
<dbReference type="InterPro" id="IPR004035">
    <property type="entry name" value="Endouclease-III_FeS-bd_BS"/>
</dbReference>
<comment type="function">
    <text evidence="12">DNA repair enzyme that has both DNA N-glycosylase activity and AP-lyase activity. The DNA N-glycosylase activity releases various damaged pyrimidines from DNA by cleaving the N-glycosidic bond, leaving an AP (apurinic/apyrimidinic) site. The AP-lyase activity cleaves the phosphodiester bond 3' to the AP site by a beta-elimination, leaving a 3'-terminal unsaturated sugar and a product with a terminal 5'-phosphate.</text>
</comment>
<reference evidence="14 15" key="1">
    <citation type="submission" date="2019-03" db="EMBL/GenBank/DDBJ databases">
        <title>Metabolic potential of uncultured bacteria and archaea associated with petroleum seepage in deep-sea sediments.</title>
        <authorList>
            <person name="Dong X."/>
            <person name="Hubert C."/>
        </authorList>
    </citation>
    <scope>NUCLEOTIDE SEQUENCE [LARGE SCALE GENOMIC DNA]</scope>
    <source>
        <strain evidence="14">E29_bin36</strain>
    </source>
</reference>
<keyword evidence="11 12" id="KW-0326">Glycosidase</keyword>
<dbReference type="GO" id="GO:0019104">
    <property type="term" value="F:DNA N-glycosylase activity"/>
    <property type="evidence" value="ECO:0007669"/>
    <property type="project" value="UniProtKB-UniRule"/>
</dbReference>
<feature type="binding site" evidence="12">
    <location>
        <position position="212"/>
    </location>
    <ligand>
        <name>[4Fe-4S] cluster</name>
        <dbReference type="ChEBI" id="CHEBI:49883"/>
    </ligand>
</feature>
<dbReference type="Gene3D" id="1.10.1670.10">
    <property type="entry name" value="Helix-hairpin-Helix base-excision DNA repair enzymes (C-terminal)"/>
    <property type="match status" value="1"/>
</dbReference>
<sequence>MTGNRKTRVKKPDPKLKNKVTRIIRVLSKEFPDAKTALKHRNPLEMLISTILSAQCTDAKVNEVTAVLFKKYKSPEDYAKANIMQLQKEIRQTGFFRNKAKNIKGASAAIIESFDSQVPRTMDEILTLPGVARKTANIVLQNAYGVIEGIAVDTHVRRLSQRLGLTKNKDPNKIEQDLMQITPGKDWARITDLLIWHGRKVCNAQRPKCAECVLAKLCPSALSF</sequence>
<feature type="binding site" evidence="12">
    <location>
        <position position="218"/>
    </location>
    <ligand>
        <name>[4Fe-4S] cluster</name>
        <dbReference type="ChEBI" id="CHEBI:49883"/>
    </ligand>
</feature>
<name>A0A523XFE5_UNCT6</name>
<comment type="caution">
    <text evidence="14">The sequence shown here is derived from an EMBL/GenBank/DDBJ whole genome shotgun (WGS) entry which is preliminary data.</text>
</comment>
<evidence type="ECO:0000256" key="4">
    <source>
        <dbReference type="ARBA" id="ARBA00022763"/>
    </source>
</evidence>
<keyword evidence="8 12" id="KW-0238">DNA-binding</keyword>
<dbReference type="GO" id="GO:0051539">
    <property type="term" value="F:4 iron, 4 sulfur cluster binding"/>
    <property type="evidence" value="ECO:0007669"/>
    <property type="project" value="UniProtKB-UniRule"/>
</dbReference>
<keyword evidence="14" id="KW-0540">Nuclease</keyword>
<dbReference type="PROSITE" id="PS00764">
    <property type="entry name" value="ENDONUCLEASE_III_1"/>
    <property type="match status" value="1"/>
</dbReference>
<dbReference type="Pfam" id="PF00730">
    <property type="entry name" value="HhH-GPD"/>
    <property type="match status" value="1"/>
</dbReference>
<dbReference type="PROSITE" id="PS01155">
    <property type="entry name" value="ENDONUCLEASE_III_2"/>
    <property type="match status" value="1"/>
</dbReference>
<dbReference type="SMART" id="SM00525">
    <property type="entry name" value="FES"/>
    <property type="match status" value="1"/>
</dbReference>
<keyword evidence="9 12" id="KW-0234">DNA repair</keyword>
<dbReference type="InterPro" id="IPR005759">
    <property type="entry name" value="Nth"/>
</dbReference>
<keyword evidence="10 12" id="KW-0456">Lyase</keyword>
<keyword evidence="3 12" id="KW-0479">Metal-binding</keyword>
<dbReference type="InterPro" id="IPR011257">
    <property type="entry name" value="DNA_glycosylase"/>
</dbReference>
<feature type="domain" description="HhH-GPD" evidence="13">
    <location>
        <begin position="52"/>
        <end position="200"/>
    </location>
</feature>
<evidence type="ECO:0000259" key="13">
    <source>
        <dbReference type="SMART" id="SM00478"/>
    </source>
</evidence>
<keyword evidence="6 12" id="KW-0408">Iron</keyword>